<gene>
    <name evidence="1" type="ORF">H5410_022062</name>
</gene>
<sequence>MLSRCTSSRLNKAITLFKGISTPMMEPEIVHPTVFPARAERRVVFPAPDGPMTEGLDPISSTSDALCDFLDTKEVLCSFDGYELPSVSVYSSFSTVTLSLTVIFRLRENLRENCPCNSTACFLAASFAVFHLARACIFSLTTFAAASRDLASLLSRT</sequence>
<evidence type="ECO:0000313" key="1">
    <source>
        <dbReference type="EMBL" id="KAG5610781.1"/>
    </source>
</evidence>
<reference evidence="1 2" key="1">
    <citation type="submission" date="2020-09" db="EMBL/GenBank/DDBJ databases">
        <title>De no assembly of potato wild relative species, Solanum commersonii.</title>
        <authorList>
            <person name="Cho K."/>
        </authorList>
    </citation>
    <scope>NUCLEOTIDE SEQUENCE [LARGE SCALE GENOMIC DNA]</scope>
    <source>
        <strain evidence="1">LZ3.2</strain>
        <tissue evidence="1">Leaf</tissue>
    </source>
</reference>
<protein>
    <submittedName>
        <fullName evidence="1">Uncharacterized protein</fullName>
    </submittedName>
</protein>
<name>A0A9J5ZEB7_SOLCO</name>
<proteinExistence type="predicted"/>
<keyword evidence="2" id="KW-1185">Reference proteome</keyword>
<evidence type="ECO:0000313" key="2">
    <source>
        <dbReference type="Proteomes" id="UP000824120"/>
    </source>
</evidence>
<dbReference type="AlphaFoldDB" id="A0A9J5ZEB7"/>
<feature type="non-terminal residue" evidence="1">
    <location>
        <position position="1"/>
    </location>
</feature>
<dbReference type="EMBL" id="JACXVP010000004">
    <property type="protein sequence ID" value="KAG5610781.1"/>
    <property type="molecule type" value="Genomic_DNA"/>
</dbReference>
<dbReference type="OrthoDB" id="10610577at2759"/>
<dbReference type="Proteomes" id="UP000824120">
    <property type="component" value="Chromosome 4"/>
</dbReference>
<comment type="caution">
    <text evidence="1">The sequence shown here is derived from an EMBL/GenBank/DDBJ whole genome shotgun (WGS) entry which is preliminary data.</text>
</comment>
<accession>A0A9J5ZEB7</accession>
<organism evidence="1 2">
    <name type="scientific">Solanum commersonii</name>
    <name type="common">Commerson's wild potato</name>
    <name type="synonym">Commerson's nightshade</name>
    <dbReference type="NCBI Taxonomy" id="4109"/>
    <lineage>
        <taxon>Eukaryota</taxon>
        <taxon>Viridiplantae</taxon>
        <taxon>Streptophyta</taxon>
        <taxon>Embryophyta</taxon>
        <taxon>Tracheophyta</taxon>
        <taxon>Spermatophyta</taxon>
        <taxon>Magnoliopsida</taxon>
        <taxon>eudicotyledons</taxon>
        <taxon>Gunneridae</taxon>
        <taxon>Pentapetalae</taxon>
        <taxon>asterids</taxon>
        <taxon>lamiids</taxon>
        <taxon>Solanales</taxon>
        <taxon>Solanaceae</taxon>
        <taxon>Solanoideae</taxon>
        <taxon>Solaneae</taxon>
        <taxon>Solanum</taxon>
    </lineage>
</organism>